<dbReference type="SMART" id="SM00354">
    <property type="entry name" value="HTH_LACI"/>
    <property type="match status" value="1"/>
</dbReference>
<keyword evidence="1" id="KW-0678">Repressor</keyword>
<gene>
    <name evidence="6" type="ordered locus">Bcav_3399</name>
</gene>
<accession>C5C216</accession>
<dbReference type="AlphaFoldDB" id="C5C216"/>
<dbReference type="STRING" id="471853.Bcav_3399"/>
<dbReference type="KEGG" id="bcv:Bcav_3399"/>
<keyword evidence="2" id="KW-0805">Transcription regulation</keyword>
<evidence type="ECO:0000256" key="4">
    <source>
        <dbReference type="ARBA" id="ARBA00023163"/>
    </source>
</evidence>
<keyword evidence="7" id="KW-1185">Reference proteome</keyword>
<feature type="domain" description="HTH lacI-type" evidence="5">
    <location>
        <begin position="6"/>
        <end position="60"/>
    </location>
</feature>
<evidence type="ECO:0000256" key="1">
    <source>
        <dbReference type="ARBA" id="ARBA00022491"/>
    </source>
</evidence>
<dbReference type="EMBL" id="CP001618">
    <property type="protein sequence ID" value="ACQ81641.1"/>
    <property type="molecule type" value="Genomic_DNA"/>
</dbReference>
<dbReference type="Proteomes" id="UP000007962">
    <property type="component" value="Chromosome"/>
</dbReference>
<evidence type="ECO:0000256" key="2">
    <source>
        <dbReference type="ARBA" id="ARBA00023015"/>
    </source>
</evidence>
<dbReference type="InterPro" id="IPR010982">
    <property type="entry name" value="Lambda_DNA-bd_dom_sf"/>
</dbReference>
<protein>
    <submittedName>
        <fullName evidence="6">Transcriptional regulator, LacI family</fullName>
    </submittedName>
</protein>
<organism evidence="6 7">
    <name type="scientific">Beutenbergia cavernae (strain ATCC BAA-8 / DSM 12333 / CCUG 43141 / JCM 11478 / NBRC 16432 / NCIMB 13614 / HKI 0122)</name>
    <dbReference type="NCBI Taxonomy" id="471853"/>
    <lineage>
        <taxon>Bacteria</taxon>
        <taxon>Bacillati</taxon>
        <taxon>Actinomycetota</taxon>
        <taxon>Actinomycetes</taxon>
        <taxon>Micrococcales</taxon>
        <taxon>Beutenbergiaceae</taxon>
        <taxon>Beutenbergia</taxon>
    </lineage>
</organism>
<dbReference type="PANTHER" id="PTHR30146:SF148">
    <property type="entry name" value="HTH-TYPE TRANSCRIPTIONAL REPRESSOR PURR-RELATED"/>
    <property type="match status" value="1"/>
</dbReference>
<dbReference type="InterPro" id="IPR046335">
    <property type="entry name" value="LacI/GalR-like_sensor"/>
</dbReference>
<evidence type="ECO:0000259" key="5">
    <source>
        <dbReference type="PROSITE" id="PS50932"/>
    </source>
</evidence>
<dbReference type="Gene3D" id="1.10.260.40">
    <property type="entry name" value="lambda repressor-like DNA-binding domains"/>
    <property type="match status" value="1"/>
</dbReference>
<reference evidence="6 7" key="1">
    <citation type="journal article" date="2009" name="Stand. Genomic Sci.">
        <title>Complete genome sequence of Beutenbergia cavernae type strain (HKI 0122).</title>
        <authorList>
            <person name="Land M."/>
            <person name="Pukall R."/>
            <person name="Abt B."/>
            <person name="Goker M."/>
            <person name="Rohde M."/>
            <person name="Glavina Del Rio T."/>
            <person name="Tice H."/>
            <person name="Copeland A."/>
            <person name="Cheng J.F."/>
            <person name="Lucas S."/>
            <person name="Chen F."/>
            <person name="Nolan M."/>
            <person name="Bruce D."/>
            <person name="Goodwin L."/>
            <person name="Pitluck S."/>
            <person name="Ivanova N."/>
            <person name="Mavromatis K."/>
            <person name="Ovchinnikova G."/>
            <person name="Pati A."/>
            <person name="Chen A."/>
            <person name="Palaniappan K."/>
            <person name="Hauser L."/>
            <person name="Chang Y.J."/>
            <person name="Jefferies C.C."/>
            <person name="Saunders E."/>
            <person name="Brettin T."/>
            <person name="Detter J.C."/>
            <person name="Han C."/>
            <person name="Chain P."/>
            <person name="Bristow J."/>
            <person name="Eisen J.A."/>
            <person name="Markowitz V."/>
            <person name="Hugenholtz P."/>
            <person name="Kyrpides N.C."/>
            <person name="Klenk H.P."/>
            <person name="Lapidus A."/>
        </authorList>
    </citation>
    <scope>NUCLEOTIDE SEQUENCE [LARGE SCALE GENOMIC DNA]</scope>
    <source>
        <strain evidence="7">ATCC BAA-8 / DSM 12333 / NBRC 16432</strain>
    </source>
</reference>
<evidence type="ECO:0000313" key="7">
    <source>
        <dbReference type="Proteomes" id="UP000007962"/>
    </source>
</evidence>
<evidence type="ECO:0000313" key="6">
    <source>
        <dbReference type="EMBL" id="ACQ81641.1"/>
    </source>
</evidence>
<dbReference type="Pfam" id="PF13377">
    <property type="entry name" value="Peripla_BP_3"/>
    <property type="match status" value="1"/>
</dbReference>
<dbReference type="OrthoDB" id="2854648at2"/>
<dbReference type="eggNOG" id="COG1609">
    <property type="taxonomic scope" value="Bacteria"/>
</dbReference>
<dbReference type="PROSITE" id="PS50932">
    <property type="entry name" value="HTH_LACI_2"/>
    <property type="match status" value="1"/>
</dbReference>
<keyword evidence="4" id="KW-0804">Transcription</keyword>
<name>C5C216_BEUC1</name>
<evidence type="ECO:0000256" key="3">
    <source>
        <dbReference type="ARBA" id="ARBA00023125"/>
    </source>
</evidence>
<sequence>MSPERPGVREIARLAGVSTATVSRVYRGVGQVSPEMRERVLSAIETHGYRPSSFGRALSRRRHEAVGIVFPGLSGPYFAELIQGFEAVALEARASVHVVGTHLLRSADADVRALADHVDGIAVHAGTLPSEVVDELAELMPLVVLGATPDERHTSVRTDHAPVLDLVEHLITDHGLRDLVFFGDPDGPPDVAARWDGFRAAHERHGLVPVREPLDLGLAFDDGLLAADAVLAPEHRRIDGVVCANDETALGFLMGALGRGVRVPEDVVVVGIDDVPMSSVVRPALTTVARPLRELAETSARLLLDLVEGRDVPGETVLPSSLVIRTSCGCPPAAPAPA</sequence>
<dbReference type="GO" id="GO:0000976">
    <property type="term" value="F:transcription cis-regulatory region binding"/>
    <property type="evidence" value="ECO:0007669"/>
    <property type="project" value="TreeGrafter"/>
</dbReference>
<dbReference type="CDD" id="cd06267">
    <property type="entry name" value="PBP1_LacI_sugar_binding-like"/>
    <property type="match status" value="1"/>
</dbReference>
<dbReference type="SUPFAM" id="SSF47413">
    <property type="entry name" value="lambda repressor-like DNA-binding domains"/>
    <property type="match status" value="1"/>
</dbReference>
<dbReference type="Pfam" id="PF00356">
    <property type="entry name" value="LacI"/>
    <property type="match status" value="1"/>
</dbReference>
<keyword evidence="3" id="KW-0238">DNA-binding</keyword>
<dbReference type="InterPro" id="IPR028082">
    <property type="entry name" value="Peripla_BP_I"/>
</dbReference>
<dbReference type="InterPro" id="IPR000843">
    <property type="entry name" value="HTH_LacI"/>
</dbReference>
<dbReference type="SUPFAM" id="SSF53822">
    <property type="entry name" value="Periplasmic binding protein-like I"/>
    <property type="match status" value="1"/>
</dbReference>
<dbReference type="GO" id="GO:0003700">
    <property type="term" value="F:DNA-binding transcription factor activity"/>
    <property type="evidence" value="ECO:0007669"/>
    <property type="project" value="TreeGrafter"/>
</dbReference>
<dbReference type="RefSeq" id="WP_015883878.1">
    <property type="nucleotide sequence ID" value="NC_012669.1"/>
</dbReference>
<dbReference type="Gene3D" id="3.40.50.2300">
    <property type="match status" value="2"/>
</dbReference>
<proteinExistence type="predicted"/>
<dbReference type="CDD" id="cd01392">
    <property type="entry name" value="HTH_LacI"/>
    <property type="match status" value="1"/>
</dbReference>
<dbReference type="PANTHER" id="PTHR30146">
    <property type="entry name" value="LACI-RELATED TRANSCRIPTIONAL REPRESSOR"/>
    <property type="match status" value="1"/>
</dbReference>
<dbReference type="HOGENOM" id="CLU_037628_6_1_11"/>